<reference evidence="6 7" key="1">
    <citation type="submission" date="2006-10" db="EMBL/GenBank/DDBJ databases">
        <title>Complete sequence of chromosome of Pelobacter propionicus DSM 2379.</title>
        <authorList>
            <consortium name="US DOE Joint Genome Institute"/>
            <person name="Copeland A."/>
            <person name="Lucas S."/>
            <person name="Lapidus A."/>
            <person name="Barry K."/>
            <person name="Detter J.C."/>
            <person name="Glavina del Rio T."/>
            <person name="Hammon N."/>
            <person name="Israni S."/>
            <person name="Dalin E."/>
            <person name="Tice H."/>
            <person name="Pitluck S."/>
            <person name="Saunders E."/>
            <person name="Brettin T."/>
            <person name="Bruce D."/>
            <person name="Han C."/>
            <person name="Tapia R."/>
            <person name="Schmutz J."/>
            <person name="Larimer F."/>
            <person name="Land M."/>
            <person name="Hauser L."/>
            <person name="Kyrpides N."/>
            <person name="Kim E."/>
            <person name="Lovley D."/>
            <person name="Richardson P."/>
        </authorList>
    </citation>
    <scope>NUCLEOTIDE SEQUENCE [LARGE SCALE GENOMIC DNA]</scope>
    <source>
        <strain evidence="7">DSM 2379 / NBRC 103807 / OttBd1</strain>
    </source>
</reference>
<dbReference type="EMBL" id="CP000482">
    <property type="protein sequence ID" value="ABK99959.1"/>
    <property type="molecule type" value="Genomic_DNA"/>
</dbReference>
<dbReference type="Gene3D" id="3.40.309.10">
    <property type="entry name" value="Aldehyde Dehydrogenase, Chain A, domain 2"/>
    <property type="match status" value="1"/>
</dbReference>
<keyword evidence="7" id="KW-1185">Reference proteome</keyword>
<dbReference type="KEGG" id="ppd:Ppro_2352"/>
<dbReference type="CDD" id="cd07138">
    <property type="entry name" value="ALDH_CddD_SSP0762"/>
    <property type="match status" value="1"/>
</dbReference>
<protein>
    <submittedName>
        <fullName evidence="6">Aldehyde dehydrogenase</fullName>
    </submittedName>
</protein>
<dbReference type="AlphaFoldDB" id="A1ARI9"/>
<dbReference type="InterPro" id="IPR016162">
    <property type="entry name" value="Ald_DH_N"/>
</dbReference>
<organism evidence="6 7">
    <name type="scientific">Pelobacter propionicus (strain DSM 2379 / NBRC 103807 / OttBd1)</name>
    <dbReference type="NCBI Taxonomy" id="338966"/>
    <lineage>
        <taxon>Bacteria</taxon>
        <taxon>Pseudomonadati</taxon>
        <taxon>Thermodesulfobacteriota</taxon>
        <taxon>Desulfuromonadia</taxon>
        <taxon>Desulfuromonadales</taxon>
        <taxon>Desulfuromonadaceae</taxon>
        <taxon>Pelobacter</taxon>
    </lineage>
</organism>
<evidence type="ECO:0000256" key="3">
    <source>
        <dbReference type="PROSITE-ProRule" id="PRU10007"/>
    </source>
</evidence>
<dbReference type="InterPro" id="IPR029510">
    <property type="entry name" value="Ald_DH_CS_GLU"/>
</dbReference>
<dbReference type="FunFam" id="3.40.309.10:FF:000012">
    <property type="entry name" value="Betaine aldehyde dehydrogenase"/>
    <property type="match status" value="1"/>
</dbReference>
<dbReference type="eggNOG" id="COG1012">
    <property type="taxonomic scope" value="Bacteria"/>
</dbReference>
<evidence type="ECO:0000256" key="1">
    <source>
        <dbReference type="ARBA" id="ARBA00009986"/>
    </source>
</evidence>
<name>A1ARI9_PELPD</name>
<evidence type="ECO:0000256" key="2">
    <source>
        <dbReference type="ARBA" id="ARBA00023002"/>
    </source>
</evidence>
<gene>
    <name evidence="6" type="ordered locus">Ppro_2352</name>
</gene>
<dbReference type="PROSITE" id="PS00687">
    <property type="entry name" value="ALDEHYDE_DEHYDR_GLU"/>
    <property type="match status" value="1"/>
</dbReference>
<feature type="domain" description="Aldehyde dehydrogenase" evidence="5">
    <location>
        <begin position="13"/>
        <end position="470"/>
    </location>
</feature>
<comment type="similarity">
    <text evidence="1 4">Belongs to the aldehyde dehydrogenase family.</text>
</comment>
<accession>A1ARI9</accession>
<keyword evidence="2 4" id="KW-0560">Oxidoreductase</keyword>
<dbReference type="SUPFAM" id="SSF53720">
    <property type="entry name" value="ALDH-like"/>
    <property type="match status" value="1"/>
</dbReference>
<dbReference type="InterPro" id="IPR016161">
    <property type="entry name" value="Ald_DH/histidinol_DH"/>
</dbReference>
<dbReference type="FunFam" id="3.40.605.10:FF:000007">
    <property type="entry name" value="NAD/NADP-dependent betaine aldehyde dehydrogenase"/>
    <property type="match status" value="1"/>
</dbReference>
<dbReference type="HOGENOM" id="CLU_005391_0_0_7"/>
<dbReference type="PANTHER" id="PTHR42804">
    <property type="entry name" value="ALDEHYDE DEHYDROGENASE"/>
    <property type="match status" value="1"/>
</dbReference>
<dbReference type="PANTHER" id="PTHR42804:SF1">
    <property type="entry name" value="ALDEHYDE DEHYDROGENASE-RELATED"/>
    <property type="match status" value="1"/>
</dbReference>
<evidence type="ECO:0000259" key="5">
    <source>
        <dbReference type="Pfam" id="PF00171"/>
    </source>
</evidence>
<dbReference type="Pfam" id="PF00171">
    <property type="entry name" value="Aldedh"/>
    <property type="match status" value="1"/>
</dbReference>
<dbReference type="Gene3D" id="3.40.605.10">
    <property type="entry name" value="Aldehyde Dehydrogenase, Chain A, domain 1"/>
    <property type="match status" value="1"/>
</dbReference>
<proteinExistence type="inferred from homology"/>
<feature type="active site" evidence="3">
    <location>
        <position position="245"/>
    </location>
</feature>
<evidence type="ECO:0000256" key="4">
    <source>
        <dbReference type="RuleBase" id="RU003345"/>
    </source>
</evidence>
<dbReference type="RefSeq" id="WP_011736215.1">
    <property type="nucleotide sequence ID" value="NC_008609.1"/>
</dbReference>
<dbReference type="InterPro" id="IPR016163">
    <property type="entry name" value="Ald_DH_C"/>
</dbReference>
<evidence type="ECO:0000313" key="7">
    <source>
        <dbReference type="Proteomes" id="UP000006732"/>
    </source>
</evidence>
<dbReference type="OrthoDB" id="9762913at2"/>
<dbReference type="Proteomes" id="UP000006732">
    <property type="component" value="Chromosome"/>
</dbReference>
<dbReference type="InterPro" id="IPR015590">
    <property type="entry name" value="Aldehyde_DH_dom"/>
</dbReference>
<evidence type="ECO:0000313" key="6">
    <source>
        <dbReference type="EMBL" id="ABK99959.1"/>
    </source>
</evidence>
<dbReference type="STRING" id="338966.Ppro_2352"/>
<sequence length="474" mass="50071">MHEYDKLYINGQWAASSDPSFIQVVGAASEEVIGRVPSATVNDVDRAVAAARAAFDAWSATSPAERAECLTKLHQGLVERSEEIARIVTAEVGMPLKFSLRIQAGLPVAVMGSYASLAAEQREDERIANSLIVREPVGVVACITPWNYPLHQIVAKVAPALAAGCCVVVKPSSEAPLSSFILAEIVEKAGLPPGVFNLVSGRGATIGEALASHPDVDMVSFTGSTSVGRRLSVLAAGTVKKVALELGGKSASVILDDADLPAAVKGSLGACLLNSGQTCSAHTRLLVPESLYEQAVSLAVELGKSFVPSDPFGDKCRLGPLVSASQRERVWEYIRSGIAEGAELLLGGVEPPAGLTKGFYVSPTIFGRVRAEMTIAQEEIFGPVLCIIPYSDEEVAFRIANSSIYGLAGGVWSADEGRALAFARRMRTGQVDINGAPFNILAPFGGYRQSGNGRELGRYGLEEFQEIKSIQLKG</sequence>
<dbReference type="GO" id="GO:0016620">
    <property type="term" value="F:oxidoreductase activity, acting on the aldehyde or oxo group of donors, NAD or NADP as acceptor"/>
    <property type="evidence" value="ECO:0007669"/>
    <property type="project" value="InterPro"/>
</dbReference>